<name>A5ATX7_VITVI</name>
<dbReference type="InterPro" id="IPR043128">
    <property type="entry name" value="Rev_trsase/Diguanyl_cyclase"/>
</dbReference>
<evidence type="ECO:0000313" key="1">
    <source>
        <dbReference type="EMBL" id="CAN80454.1"/>
    </source>
</evidence>
<dbReference type="InterPro" id="IPR032567">
    <property type="entry name" value="RTL1-rel"/>
</dbReference>
<protein>
    <submittedName>
        <fullName evidence="1">Uncharacterized protein</fullName>
    </submittedName>
</protein>
<dbReference type="AlphaFoldDB" id="A5ATX7"/>
<sequence length="250" mass="28738">MIWDCLENKKFITEKPKEDNKTDKQKPRPQGKVFAMTHYDAQATFDMVTRTIRIHTLFAKAPIDPRLTHYFAFVSFVRLLGMSITSTNFDFFIATPMGDYFVTNRMLRDCLVTIGYKKCCQGFLAYVVSDENDLKLENIPIKDVEFTFDLVPETSPISKTLYRMAPVELKELKGGYVLFVKKNDGSLRLCIDYRKLNKVIVRNSYHLPRIDDLFDQLQGSRGFVVYSDASHEGLGCVLTEHGKVVAYASR</sequence>
<dbReference type="Pfam" id="PF08284">
    <property type="entry name" value="RVP_2"/>
    <property type="match status" value="1"/>
</dbReference>
<dbReference type="InterPro" id="IPR043502">
    <property type="entry name" value="DNA/RNA_pol_sf"/>
</dbReference>
<accession>A5ATX7</accession>
<dbReference type="PANTHER" id="PTHR15503">
    <property type="entry name" value="LDOC1 RELATED"/>
    <property type="match status" value="1"/>
</dbReference>
<dbReference type="SUPFAM" id="SSF56672">
    <property type="entry name" value="DNA/RNA polymerases"/>
    <property type="match status" value="1"/>
</dbReference>
<dbReference type="Gene3D" id="3.30.70.270">
    <property type="match status" value="1"/>
</dbReference>
<proteinExistence type="predicted"/>
<gene>
    <name evidence="1" type="ORF">VITISV_029862</name>
</gene>
<dbReference type="Gene3D" id="3.10.10.10">
    <property type="entry name" value="HIV Type 1 Reverse Transcriptase, subunit A, domain 1"/>
    <property type="match status" value="1"/>
</dbReference>
<dbReference type="EMBL" id="AM435474">
    <property type="protein sequence ID" value="CAN80454.1"/>
    <property type="molecule type" value="Genomic_DNA"/>
</dbReference>
<reference evidence="1" key="1">
    <citation type="journal article" date="2007" name="PLoS ONE">
        <title>The first genome sequence of an elite grapevine cultivar (Pinot noir Vitis vinifera L.): coping with a highly heterozygous genome.</title>
        <authorList>
            <person name="Velasco R."/>
            <person name="Zharkikh A."/>
            <person name="Troggio M."/>
            <person name="Cartwright D.A."/>
            <person name="Cestaro A."/>
            <person name="Pruss D."/>
            <person name="Pindo M."/>
            <person name="FitzGerald L.M."/>
            <person name="Vezzulli S."/>
            <person name="Reid J."/>
            <person name="Malacarne G."/>
            <person name="Iliev D."/>
            <person name="Coppola G."/>
            <person name="Wardell B."/>
            <person name="Micheletti D."/>
            <person name="Macalma T."/>
            <person name="Facci M."/>
            <person name="Mitchell J.T."/>
            <person name="Perazzolli M."/>
            <person name="Eldredge G."/>
            <person name="Gatto P."/>
            <person name="Oyzerski R."/>
            <person name="Moretto M."/>
            <person name="Gutin N."/>
            <person name="Stefanini M."/>
            <person name="Chen Y."/>
            <person name="Segala C."/>
            <person name="Davenport C."/>
            <person name="Dematte L."/>
            <person name="Mraz A."/>
            <person name="Battilana J."/>
            <person name="Stormo K."/>
            <person name="Costa F."/>
            <person name="Tao Q."/>
            <person name="Si-Ammour A."/>
            <person name="Harkins T."/>
            <person name="Lackey A."/>
            <person name="Perbost C."/>
            <person name="Taillon B."/>
            <person name="Stella A."/>
            <person name="Solovyev V."/>
            <person name="Fawcett J.A."/>
            <person name="Sterck L."/>
            <person name="Vandepoele K."/>
            <person name="Grando S.M."/>
            <person name="Toppo S."/>
            <person name="Moser C."/>
            <person name="Lanchbury J."/>
            <person name="Bogden R."/>
            <person name="Skolnick M."/>
            <person name="Sgaramella V."/>
            <person name="Bhatnagar S.K."/>
            <person name="Fontana P."/>
            <person name="Gutin A."/>
            <person name="Van de Peer Y."/>
            <person name="Salamini F."/>
            <person name="Viola R."/>
        </authorList>
    </citation>
    <scope>NUCLEOTIDE SEQUENCE</scope>
</reference>
<organism evidence="1">
    <name type="scientific">Vitis vinifera</name>
    <name type="common">Grape</name>
    <dbReference type="NCBI Taxonomy" id="29760"/>
    <lineage>
        <taxon>Eukaryota</taxon>
        <taxon>Viridiplantae</taxon>
        <taxon>Streptophyta</taxon>
        <taxon>Embryophyta</taxon>
        <taxon>Tracheophyta</taxon>
        <taxon>Spermatophyta</taxon>
        <taxon>Magnoliopsida</taxon>
        <taxon>eudicotyledons</taxon>
        <taxon>Gunneridae</taxon>
        <taxon>Pentapetalae</taxon>
        <taxon>rosids</taxon>
        <taxon>Vitales</taxon>
        <taxon>Vitaceae</taxon>
        <taxon>Viteae</taxon>
        <taxon>Vitis</taxon>
    </lineage>
</organism>
<dbReference type="PANTHER" id="PTHR15503:SF45">
    <property type="entry name" value="RNA-DIRECTED DNA POLYMERASE HOMOLOG"/>
    <property type="match status" value="1"/>
</dbReference>